<feature type="domain" description="Integron cassette protein VCH-CASS1 chain" evidence="1">
    <location>
        <begin position="11"/>
        <end position="105"/>
    </location>
</feature>
<dbReference type="Pfam" id="PF18315">
    <property type="entry name" value="VCH_CASS14"/>
    <property type="match status" value="1"/>
</dbReference>
<gene>
    <name evidence="2" type="ORF">AACH06_26455</name>
</gene>
<evidence type="ECO:0000313" key="3">
    <source>
        <dbReference type="Proteomes" id="UP001371218"/>
    </source>
</evidence>
<dbReference type="Proteomes" id="UP001371218">
    <property type="component" value="Unassembled WGS sequence"/>
</dbReference>
<evidence type="ECO:0000313" key="2">
    <source>
        <dbReference type="EMBL" id="MEK8034385.1"/>
    </source>
</evidence>
<accession>A0ABU9C0M5</accession>
<name>A0ABU9C0M5_9BURK</name>
<keyword evidence="3" id="KW-1185">Reference proteome</keyword>
<dbReference type="RefSeq" id="WP_341428814.1">
    <property type="nucleotide sequence ID" value="NZ_JBBUTG010000028.1"/>
</dbReference>
<evidence type="ECO:0000259" key="1">
    <source>
        <dbReference type="Pfam" id="PF18315"/>
    </source>
</evidence>
<dbReference type="Gene3D" id="3.30.920.70">
    <property type="match status" value="1"/>
</dbReference>
<dbReference type="EMBL" id="JBBUTG010000028">
    <property type="protein sequence ID" value="MEK8034385.1"/>
    <property type="molecule type" value="Genomic_DNA"/>
</dbReference>
<comment type="caution">
    <text evidence="2">The sequence shown here is derived from an EMBL/GenBank/DDBJ whole genome shotgun (WGS) entry which is preliminary data.</text>
</comment>
<protein>
    <recommendedName>
        <fullName evidence="1">Integron cassette protein VCH-CASS1 chain domain-containing protein</fullName>
    </recommendedName>
</protein>
<organism evidence="2 3">
    <name type="scientific">Ideonella lacteola</name>
    <dbReference type="NCBI Taxonomy" id="2984193"/>
    <lineage>
        <taxon>Bacteria</taxon>
        <taxon>Pseudomonadati</taxon>
        <taxon>Pseudomonadota</taxon>
        <taxon>Betaproteobacteria</taxon>
        <taxon>Burkholderiales</taxon>
        <taxon>Sphaerotilaceae</taxon>
        <taxon>Ideonella</taxon>
    </lineage>
</organism>
<sequence length="223" mass="23695">MAIPLKSVDDLQEHLLGVFQRSDHHAGEVNEVLLAIAGGILWRKNPGDHVRVNEKEGAGGNVIWFRIGEQRFALLYNHRARRIELLIGGRRGQLVQSFTNATPLAEVSRVFSTLGMTEEEAAAYLAERAEIKAQFPKGAKGKVKQAVLAERALAETTAAADGSAPAPARAGGKRKKRAVAGADAAADTLLAASPDAADAGDLKVARPRRGKKAALEVEALQVA</sequence>
<proteinExistence type="predicted"/>
<dbReference type="InterPro" id="IPR040614">
    <property type="entry name" value="VCH_CASS14"/>
</dbReference>
<reference evidence="2 3" key="1">
    <citation type="submission" date="2024-04" db="EMBL/GenBank/DDBJ databases">
        <title>Novel species of the genus Ideonella isolated from streams.</title>
        <authorList>
            <person name="Lu H."/>
        </authorList>
    </citation>
    <scope>NUCLEOTIDE SEQUENCE [LARGE SCALE GENOMIC DNA]</scope>
    <source>
        <strain evidence="2 3">DXS29W</strain>
    </source>
</reference>